<evidence type="ECO:0000256" key="5">
    <source>
        <dbReference type="ARBA" id="ARBA00045658"/>
    </source>
</evidence>
<keyword evidence="2" id="KW-0378">Hydrolase</keyword>
<protein>
    <recommendedName>
        <fullName evidence="7">CobW C-terminal domain-containing protein</fullName>
    </recommendedName>
</protein>
<evidence type="ECO:0000256" key="4">
    <source>
        <dbReference type="ARBA" id="ARBA00034320"/>
    </source>
</evidence>
<accession>Q2KXX2</accession>
<keyword evidence="9" id="KW-1185">Reference proteome</keyword>
<evidence type="ECO:0000256" key="3">
    <source>
        <dbReference type="ARBA" id="ARBA00023186"/>
    </source>
</evidence>
<dbReference type="Pfam" id="PF02492">
    <property type="entry name" value="cobW"/>
    <property type="match status" value="1"/>
</dbReference>
<comment type="catalytic activity">
    <reaction evidence="6">
        <text>GTP + H2O = GDP + phosphate + H(+)</text>
        <dbReference type="Rhea" id="RHEA:19669"/>
        <dbReference type="ChEBI" id="CHEBI:15377"/>
        <dbReference type="ChEBI" id="CHEBI:15378"/>
        <dbReference type="ChEBI" id="CHEBI:37565"/>
        <dbReference type="ChEBI" id="CHEBI:43474"/>
        <dbReference type="ChEBI" id="CHEBI:58189"/>
    </reaction>
    <physiologicalReaction direction="left-to-right" evidence="6">
        <dbReference type="Rhea" id="RHEA:19670"/>
    </physiologicalReaction>
</comment>
<dbReference type="InterPro" id="IPR036627">
    <property type="entry name" value="CobW-likC_sf"/>
</dbReference>
<dbReference type="RefSeq" id="WP_012418062.1">
    <property type="nucleotide sequence ID" value="NC_010645.1"/>
</dbReference>
<dbReference type="AlphaFoldDB" id="Q2KXX2"/>
<sequence>MALLAFFRHFSAFFVCLYGFALCGVGRLCCTREGCGVIEQGSDLVADARIGVTVLTGFLGSGKTTLLNRLLRDPTYADALVIVNELGEIGVDHGLVRTADDRIVLLEGGCICCTVAGGLVATLRDVFMAALQRRIKRFRRVLIETTGMASPASILFTLRNDPFLAARYVYRGAIAVADALHLPQQLGASFAEGEGTGGGAREGAGLVQSELVQQLALADVVAVSKVDLVGEGQLQVVREAVAAIHPGVPLIALAPCGPLPSGLAELTLQAERTQAAPLRQWLSAYGANLGVGRHAGVAHFVLDMTAPLSRGVFFSGMHEIQARYDQGLLRIKGVVGFEGDEHPCAVHGVHRQLYPLQPLARWPGDCRVSRLVFILRGLDRVEVEAMARQALGQALCG</sequence>
<dbReference type="SMART" id="SM00833">
    <property type="entry name" value="CobW_C"/>
    <property type="match status" value="1"/>
</dbReference>
<keyword evidence="1" id="KW-0547">Nucleotide-binding</keyword>
<dbReference type="CDD" id="cd03112">
    <property type="entry name" value="CobW-like"/>
    <property type="match status" value="1"/>
</dbReference>
<dbReference type="GO" id="GO:0005737">
    <property type="term" value="C:cytoplasm"/>
    <property type="evidence" value="ECO:0007669"/>
    <property type="project" value="TreeGrafter"/>
</dbReference>
<evidence type="ECO:0000259" key="7">
    <source>
        <dbReference type="SMART" id="SM00833"/>
    </source>
</evidence>
<dbReference type="SUPFAM" id="SSF90002">
    <property type="entry name" value="Hypothetical protein YjiA, C-terminal domain"/>
    <property type="match status" value="1"/>
</dbReference>
<dbReference type="Pfam" id="PF07683">
    <property type="entry name" value="CobW_C"/>
    <property type="match status" value="1"/>
</dbReference>
<comment type="function">
    <text evidence="5">Zinc chaperone that directly transfers zinc cofactor to target proteins, thereby activating them. Zinc is transferred from the CXCC motif in the GTPase domain to the zinc binding site in target proteins in a process requiring GTP hydrolysis.</text>
</comment>
<dbReference type="Proteomes" id="UP000001977">
    <property type="component" value="Chromosome"/>
</dbReference>
<name>Q2KXX2_BORA1</name>
<dbReference type="Gene3D" id="3.30.1220.10">
    <property type="entry name" value="CobW-like, C-terminal domain"/>
    <property type="match status" value="1"/>
</dbReference>
<dbReference type="OrthoDB" id="9808822at2"/>
<organism evidence="8 9">
    <name type="scientific">Bordetella avium (strain 197N)</name>
    <dbReference type="NCBI Taxonomy" id="360910"/>
    <lineage>
        <taxon>Bacteria</taxon>
        <taxon>Pseudomonadati</taxon>
        <taxon>Pseudomonadota</taxon>
        <taxon>Betaproteobacteria</taxon>
        <taxon>Burkholderiales</taxon>
        <taxon>Alcaligenaceae</taxon>
        <taxon>Bordetella</taxon>
    </lineage>
</organism>
<evidence type="ECO:0000256" key="2">
    <source>
        <dbReference type="ARBA" id="ARBA00022801"/>
    </source>
</evidence>
<gene>
    <name evidence="8" type="ordered locus">BAV2401</name>
</gene>
<evidence type="ECO:0000256" key="1">
    <source>
        <dbReference type="ARBA" id="ARBA00022741"/>
    </source>
</evidence>
<dbReference type="GO" id="GO:0000166">
    <property type="term" value="F:nucleotide binding"/>
    <property type="evidence" value="ECO:0007669"/>
    <property type="project" value="UniProtKB-KW"/>
</dbReference>
<dbReference type="KEGG" id="bav:BAV2401"/>
<dbReference type="STRING" id="360910.BAV2401"/>
<dbReference type="InterPro" id="IPR027417">
    <property type="entry name" value="P-loop_NTPase"/>
</dbReference>
<keyword evidence="3" id="KW-0143">Chaperone</keyword>
<dbReference type="eggNOG" id="COG0523">
    <property type="taxonomic scope" value="Bacteria"/>
</dbReference>
<proteinExistence type="inferred from homology"/>
<dbReference type="InterPro" id="IPR011629">
    <property type="entry name" value="CobW-like_C"/>
</dbReference>
<dbReference type="HOGENOM" id="CLU_017452_0_2_4"/>
<dbReference type="Gene3D" id="3.40.50.300">
    <property type="entry name" value="P-loop containing nucleotide triphosphate hydrolases"/>
    <property type="match status" value="1"/>
</dbReference>
<dbReference type="InterPro" id="IPR003495">
    <property type="entry name" value="CobW/HypB/UreG_nucleotide-bd"/>
</dbReference>
<feature type="domain" description="CobW C-terminal" evidence="7">
    <location>
        <begin position="297"/>
        <end position="391"/>
    </location>
</feature>
<comment type="similarity">
    <text evidence="4">Belongs to the SIMIBI class G3E GTPase family. ZNG1 subfamily.</text>
</comment>
<dbReference type="GO" id="GO:0016787">
    <property type="term" value="F:hydrolase activity"/>
    <property type="evidence" value="ECO:0007669"/>
    <property type="project" value="UniProtKB-KW"/>
</dbReference>
<dbReference type="InterPro" id="IPR051316">
    <property type="entry name" value="Zinc-reg_GTPase_activator"/>
</dbReference>
<dbReference type="GeneID" id="92934425"/>
<dbReference type="PANTHER" id="PTHR13748:SF62">
    <property type="entry name" value="COBW DOMAIN-CONTAINING PROTEIN"/>
    <property type="match status" value="1"/>
</dbReference>
<reference evidence="8 9" key="1">
    <citation type="journal article" date="2006" name="J. Bacteriol.">
        <title>Comparison of the genome sequence of the poultry pathogen Bordetella avium with those of B. bronchiseptica, B. pertussis, and B. parapertussis reveals extensive diversity in surface structures associated with host interaction.</title>
        <authorList>
            <person name="Sebaihia M."/>
            <person name="Preston A."/>
            <person name="Maskell D.J."/>
            <person name="Kuzmiak H."/>
            <person name="Connell T.D."/>
            <person name="King N.D."/>
            <person name="Orndorff P.E."/>
            <person name="Miyamoto D.M."/>
            <person name="Thomson N.R."/>
            <person name="Harris D."/>
            <person name="Goble A."/>
            <person name="Lord A."/>
            <person name="Murphy L."/>
            <person name="Quail M.A."/>
            <person name="Rutter S."/>
            <person name="Squares R."/>
            <person name="Squares S."/>
            <person name="Woodward J."/>
            <person name="Parkhill J."/>
            <person name="Temple L.M."/>
        </authorList>
    </citation>
    <scope>NUCLEOTIDE SEQUENCE [LARGE SCALE GENOMIC DNA]</scope>
    <source>
        <strain evidence="8 9">197N</strain>
    </source>
</reference>
<dbReference type="SUPFAM" id="SSF52540">
    <property type="entry name" value="P-loop containing nucleoside triphosphate hydrolases"/>
    <property type="match status" value="1"/>
</dbReference>
<evidence type="ECO:0000256" key="6">
    <source>
        <dbReference type="ARBA" id="ARBA00049117"/>
    </source>
</evidence>
<evidence type="ECO:0000313" key="8">
    <source>
        <dbReference type="EMBL" id="CAJ50011.1"/>
    </source>
</evidence>
<dbReference type="PANTHER" id="PTHR13748">
    <property type="entry name" value="COBW-RELATED"/>
    <property type="match status" value="1"/>
</dbReference>
<evidence type="ECO:0000313" key="9">
    <source>
        <dbReference type="Proteomes" id="UP000001977"/>
    </source>
</evidence>
<dbReference type="EMBL" id="AM167904">
    <property type="protein sequence ID" value="CAJ50011.1"/>
    <property type="molecule type" value="Genomic_DNA"/>
</dbReference>